<dbReference type="KEGG" id="fls:GLV81_17965"/>
<feature type="transmembrane region" description="Helical" evidence="1">
    <location>
        <begin position="145"/>
        <end position="162"/>
    </location>
</feature>
<feature type="transmembrane region" description="Helical" evidence="1">
    <location>
        <begin position="195"/>
        <end position="214"/>
    </location>
</feature>
<dbReference type="RefSeq" id="WP_157480250.1">
    <property type="nucleotide sequence ID" value="NZ_CP046566.1"/>
</dbReference>
<accession>A0A6I6GS16</accession>
<dbReference type="EMBL" id="CP046566">
    <property type="protein sequence ID" value="QGW29752.1"/>
    <property type="molecule type" value="Genomic_DNA"/>
</dbReference>
<reference evidence="2 3" key="1">
    <citation type="submission" date="2019-11" db="EMBL/GenBank/DDBJ databases">
        <authorList>
            <person name="Im W.T."/>
        </authorList>
    </citation>
    <scope>NUCLEOTIDE SEQUENCE [LARGE SCALE GENOMIC DNA]</scope>
    <source>
        <strain evidence="2 3">SB-02</strain>
    </source>
</reference>
<evidence type="ECO:0000256" key="1">
    <source>
        <dbReference type="SAM" id="Phobius"/>
    </source>
</evidence>
<evidence type="ECO:0000313" key="3">
    <source>
        <dbReference type="Proteomes" id="UP000426027"/>
    </source>
</evidence>
<gene>
    <name evidence="2" type="ORF">GLV81_17965</name>
</gene>
<name>A0A6I6GS16_9BACT</name>
<keyword evidence="1" id="KW-0472">Membrane</keyword>
<dbReference type="Proteomes" id="UP000426027">
    <property type="component" value="Chromosome"/>
</dbReference>
<organism evidence="2 3">
    <name type="scientific">Phnomibacter ginsenosidimutans</name>
    <dbReference type="NCBI Taxonomy" id="2676868"/>
    <lineage>
        <taxon>Bacteria</taxon>
        <taxon>Pseudomonadati</taxon>
        <taxon>Bacteroidota</taxon>
        <taxon>Chitinophagia</taxon>
        <taxon>Chitinophagales</taxon>
        <taxon>Chitinophagaceae</taxon>
        <taxon>Phnomibacter</taxon>
    </lineage>
</organism>
<feature type="transmembrane region" description="Helical" evidence="1">
    <location>
        <begin position="122"/>
        <end position="139"/>
    </location>
</feature>
<proteinExistence type="predicted"/>
<keyword evidence="1" id="KW-0812">Transmembrane</keyword>
<sequence length="223" mass="24440">MSQDQQSLDTLKDIRSMMDRSSRFISLSGWSGVAAGCCALVGAWFAHGVIEQGSNNHSSLRKHYDATADINGISVSAYMGSKELILIALLTLGAAIALAFLFTWMRSRKTQTPVWGNSSKRMAFALGLPLGVGGIYMLQLMQAGAFGMIAPGCLLFYGLGLVSASRYTFGEIRWLGYGQLLTGIVNLFMTGFGLYFWAFGFGILHIIYGLVMWYTHERSEQTN</sequence>
<protein>
    <recommendedName>
        <fullName evidence="4">DUF308 domain-containing protein</fullName>
    </recommendedName>
</protein>
<keyword evidence="1" id="KW-1133">Transmembrane helix</keyword>
<feature type="transmembrane region" description="Helical" evidence="1">
    <location>
        <begin position="84"/>
        <end position="102"/>
    </location>
</feature>
<evidence type="ECO:0008006" key="4">
    <source>
        <dbReference type="Google" id="ProtNLM"/>
    </source>
</evidence>
<keyword evidence="3" id="KW-1185">Reference proteome</keyword>
<evidence type="ECO:0000313" key="2">
    <source>
        <dbReference type="EMBL" id="QGW29752.1"/>
    </source>
</evidence>
<feature type="transmembrane region" description="Helical" evidence="1">
    <location>
        <begin position="24"/>
        <end position="46"/>
    </location>
</feature>
<dbReference type="AlphaFoldDB" id="A0A6I6GS16"/>